<dbReference type="InterPro" id="IPR050300">
    <property type="entry name" value="GDXG_lipolytic_enzyme"/>
</dbReference>
<keyword evidence="1" id="KW-0378">Hydrolase</keyword>
<dbReference type="Gene3D" id="3.40.50.1820">
    <property type="entry name" value="alpha/beta hydrolase"/>
    <property type="match status" value="1"/>
</dbReference>
<comment type="caution">
    <text evidence="3">The sequence shown here is derived from an EMBL/GenBank/DDBJ whole genome shotgun (WGS) entry which is preliminary data.</text>
</comment>
<sequence length="246" mass="25882">MLRGVDRDVSGPHGPVPVRIYEPQQGPAAAALVWAHGGSFNHGDLDMPEADMVAAELSRHAQATVISVGYRLAAGGVRYPVPVDDVDAVWQWACAQGFADRIGIGGASAGAALAMSTALRARDAGRRTPDLLLLAYPFVHYPVPGAGGYDDMVRNYVGRLTDLPPDALPGGARLDGLPPAHVLLSEFDDLRASGELLAHQLRGANVPVTTFLARGATHGHLNRPADHPTAVEESLNYLAGKLRKAG</sequence>
<evidence type="ECO:0000259" key="2">
    <source>
        <dbReference type="Pfam" id="PF07859"/>
    </source>
</evidence>
<dbReference type="Pfam" id="PF07859">
    <property type="entry name" value="Abhydrolase_3"/>
    <property type="match status" value="1"/>
</dbReference>
<name>A0ABQ4A4M1_9ACTN</name>
<organism evidence="3 4">
    <name type="scientific">Winogradskya humida</name>
    <dbReference type="NCBI Taxonomy" id="113566"/>
    <lineage>
        <taxon>Bacteria</taxon>
        <taxon>Bacillati</taxon>
        <taxon>Actinomycetota</taxon>
        <taxon>Actinomycetes</taxon>
        <taxon>Micromonosporales</taxon>
        <taxon>Micromonosporaceae</taxon>
        <taxon>Winogradskya</taxon>
    </lineage>
</organism>
<protein>
    <submittedName>
        <fullName evidence="3">Esterase</fullName>
    </submittedName>
</protein>
<evidence type="ECO:0000313" key="4">
    <source>
        <dbReference type="Proteomes" id="UP000603200"/>
    </source>
</evidence>
<dbReference type="PANTHER" id="PTHR48081:SF8">
    <property type="entry name" value="ALPHA_BETA HYDROLASE FOLD-3 DOMAIN-CONTAINING PROTEIN-RELATED"/>
    <property type="match status" value="1"/>
</dbReference>
<dbReference type="EMBL" id="BOMN01000129">
    <property type="protein sequence ID" value="GIE25799.1"/>
    <property type="molecule type" value="Genomic_DNA"/>
</dbReference>
<dbReference type="InterPro" id="IPR029058">
    <property type="entry name" value="AB_hydrolase_fold"/>
</dbReference>
<gene>
    <name evidence="3" type="ORF">Ahu01nite_089010</name>
</gene>
<dbReference type="InterPro" id="IPR013094">
    <property type="entry name" value="AB_hydrolase_3"/>
</dbReference>
<feature type="domain" description="Alpha/beta hydrolase fold-3" evidence="2">
    <location>
        <begin position="32"/>
        <end position="220"/>
    </location>
</feature>
<keyword evidence="4" id="KW-1185">Reference proteome</keyword>
<proteinExistence type="predicted"/>
<evidence type="ECO:0000256" key="1">
    <source>
        <dbReference type="ARBA" id="ARBA00022801"/>
    </source>
</evidence>
<dbReference type="PANTHER" id="PTHR48081">
    <property type="entry name" value="AB HYDROLASE SUPERFAMILY PROTEIN C4A8.06C"/>
    <property type="match status" value="1"/>
</dbReference>
<reference evidence="3 4" key="1">
    <citation type="submission" date="2021-01" db="EMBL/GenBank/DDBJ databases">
        <title>Whole genome shotgun sequence of Actinoplanes humidus NBRC 14915.</title>
        <authorList>
            <person name="Komaki H."/>
            <person name="Tamura T."/>
        </authorList>
    </citation>
    <scope>NUCLEOTIDE SEQUENCE [LARGE SCALE GENOMIC DNA]</scope>
    <source>
        <strain evidence="3 4">NBRC 14915</strain>
    </source>
</reference>
<dbReference type="Proteomes" id="UP000603200">
    <property type="component" value="Unassembled WGS sequence"/>
</dbReference>
<dbReference type="SUPFAM" id="SSF53474">
    <property type="entry name" value="alpha/beta-Hydrolases"/>
    <property type="match status" value="1"/>
</dbReference>
<evidence type="ECO:0000313" key="3">
    <source>
        <dbReference type="EMBL" id="GIE25799.1"/>
    </source>
</evidence>
<accession>A0ABQ4A4M1</accession>